<dbReference type="PANTHER" id="PTHR23074">
    <property type="entry name" value="AAA DOMAIN-CONTAINING"/>
    <property type="match status" value="1"/>
</dbReference>
<keyword evidence="3" id="KW-0547">Nucleotide-binding</keyword>
<dbReference type="GO" id="GO:0016887">
    <property type="term" value="F:ATP hydrolysis activity"/>
    <property type="evidence" value="ECO:0007669"/>
    <property type="project" value="InterPro"/>
</dbReference>
<dbReference type="EMBL" id="DVOD01000013">
    <property type="protein sequence ID" value="HIU91757.1"/>
    <property type="molecule type" value="Genomic_DNA"/>
</dbReference>
<evidence type="ECO:0000259" key="2">
    <source>
        <dbReference type="SMART" id="SM00382"/>
    </source>
</evidence>
<dbReference type="PANTHER" id="PTHR23074:SF83">
    <property type="entry name" value="VACUOLAR PROTEIN SORTING-ASSOCIATED PROTEIN 4A"/>
    <property type="match status" value="1"/>
</dbReference>
<evidence type="ECO:0000256" key="1">
    <source>
        <dbReference type="SAM" id="Coils"/>
    </source>
</evidence>
<dbReference type="Proteomes" id="UP000886748">
    <property type="component" value="Unassembled WGS sequence"/>
</dbReference>
<dbReference type="InterPro" id="IPR027417">
    <property type="entry name" value="P-loop_NTPase"/>
</dbReference>
<gene>
    <name evidence="3" type="ORF">IAD26_01335</name>
</gene>
<feature type="domain" description="AAA+ ATPase" evidence="2">
    <location>
        <begin position="210"/>
        <end position="359"/>
    </location>
</feature>
<name>A0A9D1MYD3_9CLOT</name>
<organism evidence="3 4">
    <name type="scientific">Candidatus Limenecus avicola</name>
    <dbReference type="NCBI Taxonomy" id="2840847"/>
    <lineage>
        <taxon>Bacteria</taxon>
        <taxon>Bacillati</taxon>
        <taxon>Bacillota</taxon>
        <taxon>Clostridia</taxon>
        <taxon>Eubacteriales</taxon>
        <taxon>Clostridiaceae</taxon>
        <taxon>Clostridiaceae incertae sedis</taxon>
        <taxon>Candidatus Limenecus</taxon>
    </lineage>
</organism>
<keyword evidence="1" id="KW-0175">Coiled coil</keyword>
<sequence length="461" mass="52430">MRINFSAFRPVAYRPVYNQTKPITPPLSFKGANDDYFDLDKREKELLDKRSKWDKFWGNGKDEAKQQAWHELSGFNMNRASIEKQKNATIKAHEEALKAKDEALKLSKEKTELLEKQLAEAKKSGAKDDTIKDLKEQLKEAYSDNASAQKNYTAEAEKLKKTKEQQEILTTRQDGIGWNKMAGYETVKKQLEEVFINNLALEKGGHSPSFPNSILFYGPKGTGKTRFAEAFAEQSKCNFVTIDMMQDDEDILDELKTKAKLAKKLYDSSGEEKQRTIILLDEIDSIAKLSSSEKKEMEKEGRGFYDETNAGMLKKFLTNCADKYKCTIFMTTNYPLNIDSELISDENTIPYQVFLDAPGKENAAAIFEYHLRGMTNQEINYDELADEVMAAKANNQAYSAGRIAKIVEDCVEDGKNTGQRITQSDVINKIRELGPDHDSETIKRFANEVKVMNEKLDKGKL</sequence>
<dbReference type="Gene3D" id="3.40.50.300">
    <property type="entry name" value="P-loop containing nucleotide triphosphate hydrolases"/>
    <property type="match status" value="1"/>
</dbReference>
<dbReference type="SUPFAM" id="SSF52540">
    <property type="entry name" value="P-loop containing nucleoside triphosphate hydrolases"/>
    <property type="match status" value="1"/>
</dbReference>
<comment type="caution">
    <text evidence="3">The sequence shown here is derived from an EMBL/GenBank/DDBJ whole genome shotgun (WGS) entry which is preliminary data.</text>
</comment>
<keyword evidence="3" id="KW-0067">ATP-binding</keyword>
<accession>A0A9D1MYD3</accession>
<proteinExistence type="predicted"/>
<feature type="coiled-coil region" evidence="1">
    <location>
        <begin position="90"/>
        <end position="169"/>
    </location>
</feature>
<dbReference type="SMART" id="SM00382">
    <property type="entry name" value="AAA"/>
    <property type="match status" value="1"/>
</dbReference>
<protein>
    <submittedName>
        <fullName evidence="3">ATP-binding protein</fullName>
    </submittedName>
</protein>
<evidence type="ECO:0000313" key="3">
    <source>
        <dbReference type="EMBL" id="HIU91757.1"/>
    </source>
</evidence>
<dbReference type="InterPro" id="IPR003959">
    <property type="entry name" value="ATPase_AAA_core"/>
</dbReference>
<dbReference type="GO" id="GO:0005524">
    <property type="term" value="F:ATP binding"/>
    <property type="evidence" value="ECO:0007669"/>
    <property type="project" value="UniProtKB-KW"/>
</dbReference>
<dbReference type="AlphaFoldDB" id="A0A9D1MYD3"/>
<evidence type="ECO:0000313" key="4">
    <source>
        <dbReference type="Proteomes" id="UP000886748"/>
    </source>
</evidence>
<dbReference type="Pfam" id="PF00004">
    <property type="entry name" value="AAA"/>
    <property type="match status" value="1"/>
</dbReference>
<dbReference type="InterPro" id="IPR050304">
    <property type="entry name" value="MT-severing_AAA_ATPase"/>
</dbReference>
<dbReference type="InterPro" id="IPR003593">
    <property type="entry name" value="AAA+_ATPase"/>
</dbReference>
<reference evidence="3" key="2">
    <citation type="journal article" date="2021" name="PeerJ">
        <title>Extensive microbial diversity within the chicken gut microbiome revealed by metagenomics and culture.</title>
        <authorList>
            <person name="Gilroy R."/>
            <person name="Ravi A."/>
            <person name="Getino M."/>
            <person name="Pursley I."/>
            <person name="Horton D.L."/>
            <person name="Alikhan N.F."/>
            <person name="Baker D."/>
            <person name="Gharbi K."/>
            <person name="Hall N."/>
            <person name="Watson M."/>
            <person name="Adriaenssens E.M."/>
            <person name="Foster-Nyarko E."/>
            <person name="Jarju S."/>
            <person name="Secka A."/>
            <person name="Antonio M."/>
            <person name="Oren A."/>
            <person name="Chaudhuri R.R."/>
            <person name="La Ragione R."/>
            <person name="Hildebrand F."/>
            <person name="Pallen M.J."/>
        </authorList>
    </citation>
    <scope>NUCLEOTIDE SEQUENCE</scope>
    <source>
        <strain evidence="3">CHK154-7741</strain>
    </source>
</reference>
<reference evidence="3" key="1">
    <citation type="submission" date="2020-10" db="EMBL/GenBank/DDBJ databases">
        <authorList>
            <person name="Gilroy R."/>
        </authorList>
    </citation>
    <scope>NUCLEOTIDE SEQUENCE</scope>
    <source>
        <strain evidence="3">CHK154-7741</strain>
    </source>
</reference>